<dbReference type="EMBL" id="BAAABY010000062">
    <property type="protein sequence ID" value="GAA0499258.1"/>
    <property type="molecule type" value="Genomic_DNA"/>
</dbReference>
<dbReference type="Pfam" id="PF00107">
    <property type="entry name" value="ADH_zinc_N"/>
    <property type="match status" value="1"/>
</dbReference>
<dbReference type="SUPFAM" id="SSF50129">
    <property type="entry name" value="GroES-like"/>
    <property type="match status" value="1"/>
</dbReference>
<proteinExistence type="predicted"/>
<dbReference type="InterPro" id="IPR013149">
    <property type="entry name" value="ADH-like_C"/>
</dbReference>
<comment type="caution">
    <text evidence="4">The sequence shown here is derived from an EMBL/GenBank/DDBJ whole genome shotgun (WGS) entry which is preliminary data.</text>
</comment>
<dbReference type="Gene3D" id="3.40.50.720">
    <property type="entry name" value="NAD(P)-binding Rossmann-like Domain"/>
    <property type="match status" value="1"/>
</dbReference>
<dbReference type="InterPro" id="IPR036291">
    <property type="entry name" value="NAD(P)-bd_dom_sf"/>
</dbReference>
<protein>
    <submittedName>
        <fullName evidence="4">Quinone oxidoreductase</fullName>
    </submittedName>
</protein>
<organism evidence="4 5">
    <name type="scientific">Streptomyces olivaceiscleroticus</name>
    <dbReference type="NCBI Taxonomy" id="68245"/>
    <lineage>
        <taxon>Bacteria</taxon>
        <taxon>Bacillati</taxon>
        <taxon>Actinomycetota</taxon>
        <taxon>Actinomycetes</taxon>
        <taxon>Kitasatosporales</taxon>
        <taxon>Streptomycetaceae</taxon>
        <taxon>Streptomyces</taxon>
    </lineage>
</organism>
<feature type="domain" description="Enoyl reductase (ER)" evidence="3">
    <location>
        <begin position="10"/>
        <end position="326"/>
    </location>
</feature>
<dbReference type="Proteomes" id="UP001500909">
    <property type="component" value="Unassembled WGS sequence"/>
</dbReference>
<keyword evidence="1" id="KW-0521">NADP</keyword>
<dbReference type="InterPro" id="IPR047618">
    <property type="entry name" value="QOR-like"/>
</dbReference>
<dbReference type="SUPFAM" id="SSF51735">
    <property type="entry name" value="NAD(P)-binding Rossmann-fold domains"/>
    <property type="match status" value="1"/>
</dbReference>
<gene>
    <name evidence="4" type="ORF">GCM10010361_76030</name>
</gene>
<evidence type="ECO:0000313" key="5">
    <source>
        <dbReference type="Proteomes" id="UP001500909"/>
    </source>
</evidence>
<accession>A0ABP3LF97</accession>
<reference evidence="5" key="1">
    <citation type="journal article" date="2019" name="Int. J. Syst. Evol. Microbiol.">
        <title>The Global Catalogue of Microorganisms (GCM) 10K type strain sequencing project: providing services to taxonomists for standard genome sequencing and annotation.</title>
        <authorList>
            <consortium name="The Broad Institute Genomics Platform"/>
            <consortium name="The Broad Institute Genome Sequencing Center for Infectious Disease"/>
            <person name="Wu L."/>
            <person name="Ma J."/>
        </authorList>
    </citation>
    <scope>NUCLEOTIDE SEQUENCE [LARGE SCALE GENOMIC DNA]</scope>
    <source>
        <strain evidence="5">JCM 4805</strain>
    </source>
</reference>
<evidence type="ECO:0000259" key="3">
    <source>
        <dbReference type="SMART" id="SM00829"/>
    </source>
</evidence>
<name>A0ABP3LF97_9ACTN</name>
<dbReference type="InterPro" id="IPR020843">
    <property type="entry name" value="ER"/>
</dbReference>
<keyword evidence="2" id="KW-0560">Oxidoreductase</keyword>
<dbReference type="Pfam" id="PF08240">
    <property type="entry name" value="ADH_N"/>
    <property type="match status" value="1"/>
</dbReference>
<dbReference type="PANTHER" id="PTHR48106">
    <property type="entry name" value="QUINONE OXIDOREDUCTASE PIG3-RELATED"/>
    <property type="match status" value="1"/>
</dbReference>
<dbReference type="CDD" id="cd05286">
    <property type="entry name" value="QOR2"/>
    <property type="match status" value="1"/>
</dbReference>
<dbReference type="SMART" id="SM00829">
    <property type="entry name" value="PKS_ER"/>
    <property type="match status" value="1"/>
</dbReference>
<dbReference type="RefSeq" id="WP_346100187.1">
    <property type="nucleotide sequence ID" value="NZ_BAAABY010000062.1"/>
</dbReference>
<dbReference type="PANTHER" id="PTHR48106:SF13">
    <property type="entry name" value="QUINONE OXIDOREDUCTASE-RELATED"/>
    <property type="match status" value="1"/>
</dbReference>
<dbReference type="InterPro" id="IPR011032">
    <property type="entry name" value="GroES-like_sf"/>
</dbReference>
<evidence type="ECO:0000256" key="1">
    <source>
        <dbReference type="ARBA" id="ARBA00022857"/>
    </source>
</evidence>
<dbReference type="Gene3D" id="3.90.180.10">
    <property type="entry name" value="Medium-chain alcohol dehydrogenases, catalytic domain"/>
    <property type="match status" value="1"/>
</dbReference>
<evidence type="ECO:0000313" key="4">
    <source>
        <dbReference type="EMBL" id="GAA0499258.1"/>
    </source>
</evidence>
<dbReference type="InterPro" id="IPR013154">
    <property type="entry name" value="ADH-like_N"/>
</dbReference>
<keyword evidence="5" id="KW-1185">Reference proteome</keyword>
<sequence>MRAIVVDRHGGPEVLVLAERPDPVAGPGQLVVQLGAAGVNFKDLHERAGRGPSPVPFVPGSEGAGTVLEAGPDVDGFAPGDRVAWWAAPGSYAERVVVNASAAVRVPDDLTDEDAAAVLLQGLTAHYLTTSTHPAAKGEAALVHAAAGGLGQHLVRLLARRGVRVIGTVSSQAKTDAARAAGAHEVIVRGAPGTVSAAELAGRVRELTGGHGVDVVYDSVGKDTAEAGLLALRRRGMFVLVGAASGPMPPLDPQSLAARGSLFLTRPTLVDHATDPAELAERAGDVFEWVRDGTLQVSVGGRYGLHEAARAHSELASGATSGKLLLLPAR</sequence>
<evidence type="ECO:0000256" key="2">
    <source>
        <dbReference type="ARBA" id="ARBA00023002"/>
    </source>
</evidence>